<accession>A0A8H3W208</accession>
<gene>
    <name evidence="2" type="ORF">GQ607_012974</name>
</gene>
<evidence type="ECO:0000313" key="3">
    <source>
        <dbReference type="Proteomes" id="UP000434172"/>
    </source>
</evidence>
<protein>
    <recommendedName>
        <fullName evidence="4">Celp0028 effector like protein</fullName>
    </recommendedName>
</protein>
<sequence>MRFSIIALSAILGVAAAAPEPVALNYDDVVVVGEDDSYTVMKDYEYEAIKARDLQIAPRARVASAPEPSLKRRGCDESTEFQILTDDTFLNWDVPMSPVVNSVGNDVAVSVDKGYSLANSVGVTAGLSYTIPKIALGVSLSVSYTKTWTSTESQNLRFTVPEGQFGLVVSQPQVRRITGNILEGCTDSPSYTPFTSDTYTDQSYGNLNWVKGVIRLCNSTTYPVPFCIGEGSHN</sequence>
<evidence type="ECO:0008006" key="4">
    <source>
        <dbReference type="Google" id="ProtNLM"/>
    </source>
</evidence>
<name>A0A8H3W208_9PEZI</name>
<feature type="signal peptide" evidence="1">
    <location>
        <begin position="1"/>
        <end position="17"/>
    </location>
</feature>
<proteinExistence type="predicted"/>
<evidence type="ECO:0000256" key="1">
    <source>
        <dbReference type="SAM" id="SignalP"/>
    </source>
</evidence>
<dbReference type="EMBL" id="WOWK01000091">
    <property type="protein sequence ID" value="KAF0319723.1"/>
    <property type="molecule type" value="Genomic_DNA"/>
</dbReference>
<evidence type="ECO:0000313" key="2">
    <source>
        <dbReference type="EMBL" id="KAF0319723.1"/>
    </source>
</evidence>
<organism evidence="2 3">
    <name type="scientific">Colletotrichum asianum</name>
    <dbReference type="NCBI Taxonomy" id="702518"/>
    <lineage>
        <taxon>Eukaryota</taxon>
        <taxon>Fungi</taxon>
        <taxon>Dikarya</taxon>
        <taxon>Ascomycota</taxon>
        <taxon>Pezizomycotina</taxon>
        <taxon>Sordariomycetes</taxon>
        <taxon>Hypocreomycetidae</taxon>
        <taxon>Glomerellales</taxon>
        <taxon>Glomerellaceae</taxon>
        <taxon>Colletotrichum</taxon>
        <taxon>Colletotrichum gloeosporioides species complex</taxon>
    </lineage>
</organism>
<feature type="chain" id="PRO_5034905714" description="Celp0028 effector like protein" evidence="1">
    <location>
        <begin position="18"/>
        <end position="234"/>
    </location>
</feature>
<keyword evidence="1" id="KW-0732">Signal</keyword>
<comment type="caution">
    <text evidence="2">The sequence shown here is derived from an EMBL/GenBank/DDBJ whole genome shotgun (WGS) entry which is preliminary data.</text>
</comment>
<dbReference type="Proteomes" id="UP000434172">
    <property type="component" value="Unassembled WGS sequence"/>
</dbReference>
<reference evidence="2 3" key="1">
    <citation type="submission" date="2019-12" db="EMBL/GenBank/DDBJ databases">
        <title>A genome sequence resource for the geographically widespread anthracnose pathogen Colletotrichum asianum.</title>
        <authorList>
            <person name="Meng Y."/>
        </authorList>
    </citation>
    <scope>NUCLEOTIDE SEQUENCE [LARGE SCALE GENOMIC DNA]</scope>
    <source>
        <strain evidence="2 3">ICMP 18580</strain>
    </source>
</reference>
<dbReference type="OrthoDB" id="4831122at2759"/>
<dbReference type="AlphaFoldDB" id="A0A8H3W208"/>
<keyword evidence="3" id="KW-1185">Reference proteome</keyword>